<reference evidence="2 3" key="1">
    <citation type="journal article" date="2014" name="Agronomy (Basel)">
        <title>A Draft Genome Sequence for Ensete ventricosum, the Drought-Tolerant Tree Against Hunger.</title>
        <authorList>
            <person name="Harrison J."/>
            <person name="Moore K.A."/>
            <person name="Paszkiewicz K."/>
            <person name="Jones T."/>
            <person name="Grant M."/>
            <person name="Ambacheew D."/>
            <person name="Muzemil S."/>
            <person name="Studholme D.J."/>
        </authorList>
    </citation>
    <scope>NUCLEOTIDE SEQUENCE [LARGE SCALE GENOMIC DNA]</scope>
</reference>
<evidence type="ECO:0000256" key="1">
    <source>
        <dbReference type="SAM" id="Coils"/>
    </source>
</evidence>
<dbReference type="AlphaFoldDB" id="A0A426XXY4"/>
<organism evidence="2 3">
    <name type="scientific">Ensete ventricosum</name>
    <name type="common">Abyssinian banana</name>
    <name type="synonym">Musa ensete</name>
    <dbReference type="NCBI Taxonomy" id="4639"/>
    <lineage>
        <taxon>Eukaryota</taxon>
        <taxon>Viridiplantae</taxon>
        <taxon>Streptophyta</taxon>
        <taxon>Embryophyta</taxon>
        <taxon>Tracheophyta</taxon>
        <taxon>Spermatophyta</taxon>
        <taxon>Magnoliopsida</taxon>
        <taxon>Liliopsida</taxon>
        <taxon>Zingiberales</taxon>
        <taxon>Musaceae</taxon>
        <taxon>Ensete</taxon>
    </lineage>
</organism>
<dbReference type="EMBL" id="AMZH03016649">
    <property type="protein sequence ID" value="RRT44161.1"/>
    <property type="molecule type" value="Genomic_DNA"/>
</dbReference>
<feature type="coiled-coil region" evidence="1">
    <location>
        <begin position="96"/>
        <end position="137"/>
    </location>
</feature>
<name>A0A426XXY4_ENSVE</name>
<evidence type="ECO:0000313" key="2">
    <source>
        <dbReference type="EMBL" id="RRT44161.1"/>
    </source>
</evidence>
<protein>
    <submittedName>
        <fullName evidence="2">Uncharacterized protein</fullName>
    </submittedName>
</protein>
<proteinExistence type="predicted"/>
<accession>A0A426XXY4</accession>
<sequence>MNEAWLVKAGVSPAPWGMFLFFVQCRGYSIQDLCKVEDRARLDRYFTSIMTAENRRGALIDRVHDVGQLVRHQHERILALQVANKELKVGANQELVAATERQAKEFEEIVEKLRAKLESLRSQRKDLEQEVSILHSSLDGARDDRALLEGDVLSLNKATTLLEAELKTEGLKVVVAYKASKGSNRVSRRWGWISYEFGYRVALERLWGRHPEVVVEDDPFAKCSKDDNVKIDLC</sequence>
<dbReference type="Proteomes" id="UP000287651">
    <property type="component" value="Unassembled WGS sequence"/>
</dbReference>
<comment type="caution">
    <text evidence="2">The sequence shown here is derived from an EMBL/GenBank/DDBJ whole genome shotgun (WGS) entry which is preliminary data.</text>
</comment>
<evidence type="ECO:0000313" key="3">
    <source>
        <dbReference type="Proteomes" id="UP000287651"/>
    </source>
</evidence>
<keyword evidence="1" id="KW-0175">Coiled coil</keyword>
<gene>
    <name evidence="2" type="ORF">B296_00054314</name>
</gene>